<dbReference type="Gene3D" id="1.20.5.620">
    <property type="entry name" value="F1F0 ATP synthase subunit B, membrane domain"/>
    <property type="match status" value="1"/>
</dbReference>
<comment type="similarity">
    <text evidence="1 15 16">Belongs to the ATPase B chain family.</text>
</comment>
<name>A0A8J6P4K4_9GAMM</name>
<evidence type="ECO:0000256" key="8">
    <source>
        <dbReference type="ARBA" id="ARBA00023065"/>
    </source>
</evidence>
<keyword evidence="10 15" id="KW-0066">ATP synthesis</keyword>
<comment type="function">
    <text evidence="11 15">F(1)F(0) ATP synthase produces ATP from ADP in the presence of a proton or sodium gradient. F-type ATPases consist of two structural domains, F(1) containing the extramembraneous catalytic core and F(0) containing the membrane proton channel, linked together by a central stalk and a peripheral stalk. During catalysis, ATP synthesis in the catalytic domain of F(1) is coupled via a rotary mechanism of the central stalk subunits to proton translocation.</text>
</comment>
<dbReference type="GO" id="GO:0046933">
    <property type="term" value="F:proton-transporting ATP synthase activity, rotational mechanism"/>
    <property type="evidence" value="ECO:0007669"/>
    <property type="project" value="UniProtKB-UniRule"/>
</dbReference>
<keyword evidence="7 15" id="KW-1133">Transmembrane helix</keyword>
<dbReference type="GO" id="GO:0005886">
    <property type="term" value="C:plasma membrane"/>
    <property type="evidence" value="ECO:0007669"/>
    <property type="project" value="UniProtKB-SubCell"/>
</dbReference>
<reference evidence="17 18" key="1">
    <citation type="submission" date="2020-08" db="EMBL/GenBank/DDBJ databases">
        <title>Bridging the membrane lipid divide: bacteria of the FCB group superphylum have the potential to synthesize archaeal ether lipids.</title>
        <authorList>
            <person name="Villanueva L."/>
            <person name="Von Meijenfeldt F.A.B."/>
            <person name="Westbye A.B."/>
            <person name="Yadav S."/>
            <person name="Hopmans E.C."/>
            <person name="Dutilh B.E."/>
            <person name="Sinninghe Damste J.S."/>
        </authorList>
    </citation>
    <scope>NUCLEOTIDE SEQUENCE [LARGE SCALE GENOMIC DNA]</scope>
    <source>
        <strain evidence="17">NIOZ-UU100</strain>
    </source>
</reference>
<comment type="caution">
    <text evidence="17">The sequence shown here is derived from an EMBL/GenBank/DDBJ whole genome shotgun (WGS) entry which is preliminary data.</text>
</comment>
<evidence type="ECO:0000256" key="3">
    <source>
        <dbReference type="ARBA" id="ARBA00022475"/>
    </source>
</evidence>
<dbReference type="NCBIfam" id="NF004411">
    <property type="entry name" value="PRK05759.1-2"/>
    <property type="match status" value="1"/>
</dbReference>
<evidence type="ECO:0000256" key="2">
    <source>
        <dbReference type="ARBA" id="ARBA00022448"/>
    </source>
</evidence>
<dbReference type="PANTHER" id="PTHR33445:SF1">
    <property type="entry name" value="ATP SYNTHASE SUBUNIT B"/>
    <property type="match status" value="1"/>
</dbReference>
<accession>A0A8J6P4K4</accession>
<evidence type="ECO:0000256" key="11">
    <source>
        <dbReference type="ARBA" id="ARBA00025198"/>
    </source>
</evidence>
<evidence type="ECO:0000256" key="10">
    <source>
        <dbReference type="ARBA" id="ARBA00023310"/>
    </source>
</evidence>
<keyword evidence="3 15" id="KW-1003">Cell membrane</keyword>
<keyword evidence="5 15" id="KW-0812">Transmembrane</keyword>
<dbReference type="Proteomes" id="UP000654401">
    <property type="component" value="Unassembled WGS sequence"/>
</dbReference>
<dbReference type="AlphaFoldDB" id="A0A8J6P4K4"/>
<dbReference type="InterPro" id="IPR050059">
    <property type="entry name" value="ATP_synthase_B_chain"/>
</dbReference>
<dbReference type="HAMAP" id="MF_01398">
    <property type="entry name" value="ATP_synth_b_bprime"/>
    <property type="match status" value="1"/>
</dbReference>
<dbReference type="CDD" id="cd06503">
    <property type="entry name" value="ATP-synt_Fo_b"/>
    <property type="match status" value="1"/>
</dbReference>
<dbReference type="EMBL" id="JACNFK010000023">
    <property type="protein sequence ID" value="MBC8519440.1"/>
    <property type="molecule type" value="Genomic_DNA"/>
</dbReference>
<evidence type="ECO:0000313" key="17">
    <source>
        <dbReference type="EMBL" id="MBC8519440.1"/>
    </source>
</evidence>
<keyword evidence="8 15" id="KW-0406">Ion transport</keyword>
<comment type="function">
    <text evidence="12">Component of the F(0) channel, it forms part of the peripheral stalk, linking F(1) to F(0). The b'-subunit is a diverged and duplicated form of b found in plants and photosynthetic bacteria.</text>
</comment>
<gene>
    <name evidence="15" type="primary">atpF</name>
    <name evidence="17" type="ORF">H8D24_03410</name>
</gene>
<sequence>MNINATLIGQSIAFFLFVLFVMKYVWPPLMAALDERKKQIADGLAAAERGHREHELSEQRATEVIREAHDEAGQIIGRAQQRASEVVEESKGKATDEADRIIESAHSTIEQEINSAREKLRADVSALALAGASQILQREVNESDHQQILAELSAKL</sequence>
<dbReference type="SUPFAM" id="SSF81573">
    <property type="entry name" value="F1F0 ATP synthase subunit B, membrane domain"/>
    <property type="match status" value="1"/>
</dbReference>
<dbReference type="InterPro" id="IPR002146">
    <property type="entry name" value="ATP_synth_b/b'su_bac/chlpt"/>
</dbReference>
<dbReference type="InterPro" id="IPR005864">
    <property type="entry name" value="ATP_synth_F0_bsu_bac"/>
</dbReference>
<evidence type="ECO:0000256" key="13">
    <source>
        <dbReference type="ARBA" id="ARBA00026054"/>
    </source>
</evidence>
<comment type="subcellular location">
    <subcellularLocation>
        <location evidence="15">Cell membrane</location>
        <topology evidence="15">Single-pass membrane protein</topology>
    </subcellularLocation>
    <subcellularLocation>
        <location evidence="14">Endomembrane system</location>
        <topology evidence="14">Single-pass membrane protein</topology>
    </subcellularLocation>
</comment>
<keyword evidence="2 15" id="KW-0813">Transport</keyword>
<evidence type="ECO:0000256" key="12">
    <source>
        <dbReference type="ARBA" id="ARBA00025614"/>
    </source>
</evidence>
<evidence type="ECO:0000313" key="18">
    <source>
        <dbReference type="Proteomes" id="UP000654401"/>
    </source>
</evidence>
<dbReference type="NCBIfam" id="TIGR01144">
    <property type="entry name" value="ATP_synt_b"/>
    <property type="match status" value="1"/>
</dbReference>
<comment type="subunit">
    <text evidence="13">F-type ATPases have 2 components, F(1) - the catalytic core - and F(0) - the membrane proton channel. F(1) has five subunits: alpha(3), beta(3), gamma(1), delta(1), epsilon(1). F(0) has four main subunits: a(1), b(2) and c(10-14). The alpha and beta chains form an alternating ring which encloses part of the gamma chain. F(1) is attached to F(0) by a central stalk formed by the gamma and epsilon chains, while a peripheral stalk is formed by the delta and b chains.</text>
</comment>
<comment type="subunit">
    <text evidence="15">F-type ATPases have 2 components, F(1) - the catalytic core - and F(0) - the membrane proton channel. F(1) has five subunits: alpha(3), beta(3), gamma(1), delta(1), epsilon(1). F(0) has three main subunits: a(1), b(2) and c(10-14). The alpha and beta chains form an alternating ring which encloses part of the gamma chain. F(1) is attached to F(0) by a central stalk formed by the gamma and epsilon chains, while a peripheral stalk is formed by the delta and b chains.</text>
</comment>
<dbReference type="GO" id="GO:0012505">
    <property type="term" value="C:endomembrane system"/>
    <property type="evidence" value="ECO:0007669"/>
    <property type="project" value="UniProtKB-SubCell"/>
</dbReference>
<dbReference type="InterPro" id="IPR028987">
    <property type="entry name" value="ATP_synth_B-like_membr_sf"/>
</dbReference>
<dbReference type="GO" id="GO:0045259">
    <property type="term" value="C:proton-transporting ATP synthase complex"/>
    <property type="evidence" value="ECO:0007669"/>
    <property type="project" value="UniProtKB-KW"/>
</dbReference>
<keyword evidence="6 15" id="KW-0375">Hydrogen ion transport</keyword>
<keyword evidence="9 15" id="KW-0472">Membrane</keyword>
<evidence type="ECO:0000256" key="16">
    <source>
        <dbReference type="RuleBase" id="RU003848"/>
    </source>
</evidence>
<evidence type="ECO:0000256" key="14">
    <source>
        <dbReference type="ARBA" id="ARBA00037847"/>
    </source>
</evidence>
<dbReference type="PANTHER" id="PTHR33445">
    <property type="entry name" value="ATP SYNTHASE SUBUNIT B', CHLOROPLASTIC"/>
    <property type="match status" value="1"/>
</dbReference>
<keyword evidence="4 15" id="KW-0138">CF(0)</keyword>
<evidence type="ECO:0000256" key="4">
    <source>
        <dbReference type="ARBA" id="ARBA00022547"/>
    </source>
</evidence>
<organism evidence="17 18">
    <name type="scientific">Candidatus Thiopontia autotrophica</name>
    <dbReference type="NCBI Taxonomy" id="2841688"/>
    <lineage>
        <taxon>Bacteria</taxon>
        <taxon>Pseudomonadati</taxon>
        <taxon>Pseudomonadota</taxon>
        <taxon>Gammaproteobacteria</taxon>
        <taxon>Candidatus Thiopontia</taxon>
    </lineage>
</organism>
<evidence type="ECO:0000256" key="5">
    <source>
        <dbReference type="ARBA" id="ARBA00022692"/>
    </source>
</evidence>
<evidence type="ECO:0000256" key="9">
    <source>
        <dbReference type="ARBA" id="ARBA00023136"/>
    </source>
</evidence>
<protein>
    <recommendedName>
        <fullName evidence="15">ATP synthase subunit b</fullName>
    </recommendedName>
    <alternativeName>
        <fullName evidence="15">ATP synthase F(0) sector subunit b</fullName>
    </alternativeName>
    <alternativeName>
        <fullName evidence="15">ATPase subunit I</fullName>
    </alternativeName>
    <alternativeName>
        <fullName evidence="15">F-type ATPase subunit b</fullName>
        <shortName evidence="15">F-ATPase subunit b</shortName>
    </alternativeName>
</protein>
<evidence type="ECO:0000256" key="7">
    <source>
        <dbReference type="ARBA" id="ARBA00022989"/>
    </source>
</evidence>
<feature type="transmembrane region" description="Helical" evidence="15">
    <location>
        <begin position="6"/>
        <end position="26"/>
    </location>
</feature>
<dbReference type="Pfam" id="PF00430">
    <property type="entry name" value="ATP-synt_B"/>
    <property type="match status" value="1"/>
</dbReference>
<evidence type="ECO:0000256" key="1">
    <source>
        <dbReference type="ARBA" id="ARBA00005513"/>
    </source>
</evidence>
<evidence type="ECO:0000256" key="6">
    <source>
        <dbReference type="ARBA" id="ARBA00022781"/>
    </source>
</evidence>
<dbReference type="GO" id="GO:0046961">
    <property type="term" value="F:proton-transporting ATPase activity, rotational mechanism"/>
    <property type="evidence" value="ECO:0007669"/>
    <property type="project" value="TreeGrafter"/>
</dbReference>
<proteinExistence type="inferred from homology"/>
<evidence type="ECO:0000256" key="15">
    <source>
        <dbReference type="HAMAP-Rule" id="MF_01398"/>
    </source>
</evidence>